<feature type="compositionally biased region" description="Polar residues" evidence="1">
    <location>
        <begin position="16"/>
        <end position="37"/>
    </location>
</feature>
<evidence type="ECO:0000313" key="3">
    <source>
        <dbReference type="Proteomes" id="UP001362999"/>
    </source>
</evidence>
<protein>
    <submittedName>
        <fullName evidence="2">Uncharacterized protein</fullName>
    </submittedName>
</protein>
<reference evidence="2 3" key="1">
    <citation type="journal article" date="2024" name="J Genomics">
        <title>Draft genome sequencing and assembly of Favolaschia claudopus CIRM-BRFM 2984 isolated from oak limbs.</title>
        <authorList>
            <person name="Navarro D."/>
            <person name="Drula E."/>
            <person name="Chaduli D."/>
            <person name="Cazenave R."/>
            <person name="Ahrendt S."/>
            <person name="Wang J."/>
            <person name="Lipzen A."/>
            <person name="Daum C."/>
            <person name="Barry K."/>
            <person name="Grigoriev I.V."/>
            <person name="Favel A."/>
            <person name="Rosso M.N."/>
            <person name="Martin F."/>
        </authorList>
    </citation>
    <scope>NUCLEOTIDE SEQUENCE [LARGE SCALE GENOMIC DNA]</scope>
    <source>
        <strain evidence="2 3">CIRM-BRFM 2984</strain>
    </source>
</reference>
<gene>
    <name evidence="2" type="ORF">R3P38DRAFT_1844823</name>
</gene>
<dbReference type="AlphaFoldDB" id="A0AAW0A2P6"/>
<accession>A0AAW0A2P6</accession>
<proteinExistence type="predicted"/>
<dbReference type="Proteomes" id="UP001362999">
    <property type="component" value="Unassembled WGS sequence"/>
</dbReference>
<evidence type="ECO:0000256" key="1">
    <source>
        <dbReference type="SAM" id="MobiDB-lite"/>
    </source>
</evidence>
<name>A0AAW0A2P6_9AGAR</name>
<dbReference type="EMBL" id="JAWWNJ010000089">
    <property type="protein sequence ID" value="KAK7000333.1"/>
    <property type="molecule type" value="Genomic_DNA"/>
</dbReference>
<comment type="caution">
    <text evidence="2">The sequence shown here is derived from an EMBL/GenBank/DDBJ whole genome shotgun (WGS) entry which is preliminary data.</text>
</comment>
<keyword evidence="3" id="KW-1185">Reference proteome</keyword>
<evidence type="ECO:0000313" key="2">
    <source>
        <dbReference type="EMBL" id="KAK7000333.1"/>
    </source>
</evidence>
<sequence>MCAQSLRPTRCVWHTSRMSRQPSQSLRNPTPKSTSISPLSRIHGVVRAFAPSPSPRAIACCCAISPSASIRGMTFVSGNFTPASRRVTSFARNGPVRLMSTSTTLLVSATLRSFFVSVSARHHHRDGPRGYSVGGIGWLTLPPTHIRGSVAFSCDCINSSCVSIQIWGISFTKTTAVMTESKRFTTSDRRISQSHSQLLLAQSRRLLSSQPSPGFVAVDPHHRLRPLRAGRGRTARSLLRVCRTSKFTTASEGCLPRPRWQQVGQHVQLHMVYYADVSSGTADVDNSGW</sequence>
<organism evidence="2 3">
    <name type="scientific">Favolaschia claudopus</name>
    <dbReference type="NCBI Taxonomy" id="2862362"/>
    <lineage>
        <taxon>Eukaryota</taxon>
        <taxon>Fungi</taxon>
        <taxon>Dikarya</taxon>
        <taxon>Basidiomycota</taxon>
        <taxon>Agaricomycotina</taxon>
        <taxon>Agaricomycetes</taxon>
        <taxon>Agaricomycetidae</taxon>
        <taxon>Agaricales</taxon>
        <taxon>Marasmiineae</taxon>
        <taxon>Mycenaceae</taxon>
        <taxon>Favolaschia</taxon>
    </lineage>
</organism>
<feature type="region of interest" description="Disordered" evidence="1">
    <location>
        <begin position="14"/>
        <end position="37"/>
    </location>
</feature>